<evidence type="ECO:0000256" key="5">
    <source>
        <dbReference type="ARBA" id="ARBA00022801"/>
    </source>
</evidence>
<name>A0ABD2ZCT7_9GENT</name>
<comment type="catalytic activity">
    <reaction evidence="1">
        <text>Hydrolysis of terminal non-reducing N-acetyl-D-hexosamine residues in N-acetyl-beta-D-hexosaminides.</text>
        <dbReference type="EC" id="3.2.1.52"/>
    </reaction>
</comment>
<comment type="caution">
    <text evidence="7">The sequence shown here is derived from an EMBL/GenBank/DDBJ whole genome shotgun (WGS) entry which is preliminary data.</text>
</comment>
<keyword evidence="5" id="KW-0378">Hydrolase</keyword>
<accession>A0ABD2ZCT7</accession>
<keyword evidence="4" id="KW-0732">Signal</keyword>
<dbReference type="SUPFAM" id="SSF51445">
    <property type="entry name" value="(Trans)glycosidases"/>
    <property type="match status" value="1"/>
</dbReference>
<evidence type="ECO:0000256" key="1">
    <source>
        <dbReference type="ARBA" id="ARBA00001231"/>
    </source>
</evidence>
<dbReference type="Pfam" id="PF00728">
    <property type="entry name" value="Glyco_hydro_20"/>
    <property type="match status" value="1"/>
</dbReference>
<dbReference type="EC" id="3.2.1.52" evidence="3"/>
<sequence length="291" mass="33518">MLDASRNYFSVSDLLRLIKAKSMNQLNIFHWQTTDAHSFPLVLSSEPALAEKGAYRKKMKYSPEDVKTVIDFGMEHGVRVVHEIDMPAHTRSWAKAYPDIVTCADKFWWPVGVDWPDRHGSFLGNDTQYDLPPGYEFWSIGMRTLLKSQDLWDLVEHGYTNPNEENRLKDTKKKDSKALVIIQQAVHDSVFSQIVAGTTSKQVWSILHKEFHSDSKVIMIRLILLRRDLETLFMKSGESVQDFLSREMATVSQTRSYRDQISNQTIVAKVLRSLTPKFDHIVATIEESKDL</sequence>
<dbReference type="Gene3D" id="3.20.20.80">
    <property type="entry name" value="Glycosidases"/>
    <property type="match status" value="1"/>
</dbReference>
<dbReference type="Proteomes" id="UP001630127">
    <property type="component" value="Unassembled WGS sequence"/>
</dbReference>
<dbReference type="PRINTS" id="PR00738">
    <property type="entry name" value="GLHYDRLASE20"/>
</dbReference>
<dbReference type="InterPro" id="IPR015883">
    <property type="entry name" value="Glyco_hydro_20_cat"/>
</dbReference>
<dbReference type="GO" id="GO:0004563">
    <property type="term" value="F:beta-N-acetylhexosaminidase activity"/>
    <property type="evidence" value="ECO:0007669"/>
    <property type="project" value="UniProtKB-EC"/>
</dbReference>
<dbReference type="Pfam" id="PF14223">
    <property type="entry name" value="Retrotran_gag_2"/>
    <property type="match status" value="1"/>
</dbReference>
<dbReference type="PANTHER" id="PTHR22600">
    <property type="entry name" value="BETA-HEXOSAMINIDASE"/>
    <property type="match status" value="1"/>
</dbReference>
<evidence type="ECO:0000259" key="6">
    <source>
        <dbReference type="Pfam" id="PF00728"/>
    </source>
</evidence>
<dbReference type="AlphaFoldDB" id="A0ABD2ZCT7"/>
<protein>
    <recommendedName>
        <fullName evidence="3">beta-N-acetylhexosaminidase</fullName>
        <ecNumber evidence="3">3.2.1.52</ecNumber>
    </recommendedName>
</protein>
<reference evidence="7 8" key="1">
    <citation type="submission" date="2024-11" db="EMBL/GenBank/DDBJ databases">
        <title>A near-complete genome assembly of Cinchona calisaya.</title>
        <authorList>
            <person name="Lian D.C."/>
            <person name="Zhao X.W."/>
            <person name="Wei L."/>
        </authorList>
    </citation>
    <scope>NUCLEOTIDE SEQUENCE [LARGE SCALE GENOMIC DNA]</scope>
    <source>
        <tissue evidence="7">Nenye</tissue>
    </source>
</reference>
<comment type="similarity">
    <text evidence="2">Belongs to the glycosyl hydrolase 20 family.</text>
</comment>
<keyword evidence="8" id="KW-1185">Reference proteome</keyword>
<organism evidence="7 8">
    <name type="scientific">Cinchona calisaya</name>
    <dbReference type="NCBI Taxonomy" id="153742"/>
    <lineage>
        <taxon>Eukaryota</taxon>
        <taxon>Viridiplantae</taxon>
        <taxon>Streptophyta</taxon>
        <taxon>Embryophyta</taxon>
        <taxon>Tracheophyta</taxon>
        <taxon>Spermatophyta</taxon>
        <taxon>Magnoliopsida</taxon>
        <taxon>eudicotyledons</taxon>
        <taxon>Gunneridae</taxon>
        <taxon>Pentapetalae</taxon>
        <taxon>asterids</taxon>
        <taxon>lamiids</taxon>
        <taxon>Gentianales</taxon>
        <taxon>Rubiaceae</taxon>
        <taxon>Cinchonoideae</taxon>
        <taxon>Cinchoneae</taxon>
        <taxon>Cinchona</taxon>
    </lineage>
</organism>
<dbReference type="InterPro" id="IPR017853">
    <property type="entry name" value="GH"/>
</dbReference>
<dbReference type="InterPro" id="IPR025705">
    <property type="entry name" value="Beta_hexosaminidase_sua/sub"/>
</dbReference>
<dbReference type="PANTHER" id="PTHR22600:SF26">
    <property type="entry name" value="BETA-N-ACETYLHEXOSAMINIDASE"/>
    <property type="match status" value="1"/>
</dbReference>
<feature type="domain" description="Glycoside hydrolase family 20 catalytic" evidence="6">
    <location>
        <begin position="1"/>
        <end position="115"/>
    </location>
</feature>
<gene>
    <name evidence="7" type="ORF">ACH5RR_023528</name>
</gene>
<evidence type="ECO:0000313" key="8">
    <source>
        <dbReference type="Proteomes" id="UP001630127"/>
    </source>
</evidence>
<evidence type="ECO:0000313" key="7">
    <source>
        <dbReference type="EMBL" id="KAL3516626.1"/>
    </source>
</evidence>
<evidence type="ECO:0000256" key="3">
    <source>
        <dbReference type="ARBA" id="ARBA00012663"/>
    </source>
</evidence>
<evidence type="ECO:0000256" key="2">
    <source>
        <dbReference type="ARBA" id="ARBA00006285"/>
    </source>
</evidence>
<evidence type="ECO:0000256" key="4">
    <source>
        <dbReference type="ARBA" id="ARBA00022729"/>
    </source>
</evidence>
<dbReference type="EMBL" id="JBJUIK010000010">
    <property type="protein sequence ID" value="KAL3516626.1"/>
    <property type="molecule type" value="Genomic_DNA"/>
</dbReference>
<proteinExistence type="inferred from homology"/>